<dbReference type="InterPro" id="IPR054961">
    <property type="entry name" value="MPN499"/>
</dbReference>
<proteinExistence type="predicted"/>
<dbReference type="EMBL" id="LR214951">
    <property type="protein sequence ID" value="VEU59068.1"/>
    <property type="molecule type" value="Genomic_DNA"/>
</dbReference>
<name>A0A449A4B6_9BACT</name>
<dbReference type="Proteomes" id="UP000289440">
    <property type="component" value="Chromosome"/>
</dbReference>
<organism evidence="1 2">
    <name type="scientific">Mesomycoplasma neurolyticum</name>
    <dbReference type="NCBI Taxonomy" id="2120"/>
    <lineage>
        <taxon>Bacteria</taxon>
        <taxon>Bacillati</taxon>
        <taxon>Mycoplasmatota</taxon>
        <taxon>Mycoplasmoidales</taxon>
        <taxon>Metamycoplasmataceae</taxon>
        <taxon>Mesomycoplasma</taxon>
    </lineage>
</organism>
<dbReference type="OrthoDB" id="399976at2"/>
<dbReference type="AlphaFoldDB" id="A0A449A4B6"/>
<protein>
    <submittedName>
        <fullName evidence="1">Uncharacterized protein</fullName>
    </submittedName>
</protein>
<sequence length="155" mass="18885">MKTVIKINENIDGYWLVPQFWRVFASSISKSRLAKFRTLEDLFIQSQLAEKNAILSFNGDKNFENLNKCLKFKKIDFQINYKEWINLTKDSIIKFNIIENVVVHLDFKSFKHLYAGRVPFFNLEWYKKFYEEKKNFHDSNKLLHIKWRYFGWEIL</sequence>
<evidence type="ECO:0000313" key="1">
    <source>
        <dbReference type="EMBL" id="VEU59068.1"/>
    </source>
</evidence>
<dbReference type="RefSeq" id="WP_129719459.1">
    <property type="nucleotide sequence ID" value="NZ_LR214951.1"/>
</dbReference>
<gene>
    <name evidence="1" type="ORF">NCTC10166_00019</name>
</gene>
<accession>A0A449A4B6</accession>
<dbReference type="NCBIfam" id="NF045754">
    <property type="entry name" value="MPN499"/>
    <property type="match status" value="1"/>
</dbReference>
<evidence type="ECO:0000313" key="2">
    <source>
        <dbReference type="Proteomes" id="UP000289440"/>
    </source>
</evidence>
<reference evidence="1 2" key="1">
    <citation type="submission" date="2019-01" db="EMBL/GenBank/DDBJ databases">
        <authorList>
            <consortium name="Pathogen Informatics"/>
        </authorList>
    </citation>
    <scope>NUCLEOTIDE SEQUENCE [LARGE SCALE GENOMIC DNA]</scope>
    <source>
        <strain evidence="1 2">NCTC10166</strain>
    </source>
</reference>
<keyword evidence="2" id="KW-1185">Reference proteome</keyword>
<dbReference type="KEGG" id="mnu:NCTC10166_00019"/>